<organism evidence="2 3">
    <name type="scientific">Eumeta variegata</name>
    <name type="common">Bagworm moth</name>
    <name type="synonym">Eumeta japonica</name>
    <dbReference type="NCBI Taxonomy" id="151549"/>
    <lineage>
        <taxon>Eukaryota</taxon>
        <taxon>Metazoa</taxon>
        <taxon>Ecdysozoa</taxon>
        <taxon>Arthropoda</taxon>
        <taxon>Hexapoda</taxon>
        <taxon>Insecta</taxon>
        <taxon>Pterygota</taxon>
        <taxon>Neoptera</taxon>
        <taxon>Endopterygota</taxon>
        <taxon>Lepidoptera</taxon>
        <taxon>Glossata</taxon>
        <taxon>Ditrysia</taxon>
        <taxon>Tineoidea</taxon>
        <taxon>Psychidae</taxon>
        <taxon>Oiketicinae</taxon>
        <taxon>Eumeta</taxon>
    </lineage>
</organism>
<evidence type="ECO:0000313" key="3">
    <source>
        <dbReference type="Proteomes" id="UP000299102"/>
    </source>
</evidence>
<dbReference type="EMBL" id="BGZK01000475">
    <property type="protein sequence ID" value="GBP45971.1"/>
    <property type="molecule type" value="Genomic_DNA"/>
</dbReference>
<accession>A0A4C1W4I8</accession>
<dbReference type="Proteomes" id="UP000299102">
    <property type="component" value="Unassembled WGS sequence"/>
</dbReference>
<evidence type="ECO:0000313" key="2">
    <source>
        <dbReference type="EMBL" id="GBP45971.1"/>
    </source>
</evidence>
<feature type="region of interest" description="Disordered" evidence="1">
    <location>
        <begin position="1"/>
        <end position="31"/>
    </location>
</feature>
<reference evidence="2 3" key="1">
    <citation type="journal article" date="2019" name="Commun. Biol.">
        <title>The bagworm genome reveals a unique fibroin gene that provides high tensile strength.</title>
        <authorList>
            <person name="Kono N."/>
            <person name="Nakamura H."/>
            <person name="Ohtoshi R."/>
            <person name="Tomita M."/>
            <person name="Numata K."/>
            <person name="Arakawa K."/>
        </authorList>
    </citation>
    <scope>NUCLEOTIDE SEQUENCE [LARGE SCALE GENOMIC DNA]</scope>
</reference>
<protein>
    <submittedName>
        <fullName evidence="2">Uncharacterized protein</fullName>
    </submittedName>
</protein>
<gene>
    <name evidence="2" type="ORF">EVAR_24164_1</name>
</gene>
<comment type="caution">
    <text evidence="2">The sequence shown here is derived from an EMBL/GenBank/DDBJ whole genome shotgun (WGS) entry which is preliminary data.</text>
</comment>
<dbReference type="AlphaFoldDB" id="A0A4C1W4I8"/>
<keyword evidence="3" id="KW-1185">Reference proteome</keyword>
<proteinExistence type="predicted"/>
<name>A0A4C1W4I8_EUMVA</name>
<sequence length="98" mass="11396">MLQRRSARAGTNKGISQATRRVSRPARAARDSRHIRVDKYHTFILIPMSSLHDSNFFRCKIGFRHSARCQHAKLRIRRPGRRQVDLGEGVARRRSHLP</sequence>
<evidence type="ECO:0000256" key="1">
    <source>
        <dbReference type="SAM" id="MobiDB-lite"/>
    </source>
</evidence>